<proteinExistence type="predicted"/>
<evidence type="ECO:0000256" key="1">
    <source>
        <dbReference type="ARBA" id="ARBA00013201"/>
    </source>
</evidence>
<accession>A0A132BC65</accession>
<keyword evidence="6" id="KW-1185">Reference proteome</keyword>
<protein>
    <recommendedName>
        <fullName evidence="1">1-alkyl-2-acetylglycerophosphocholine esterase</fullName>
        <ecNumber evidence="1">3.1.1.47</ecNumber>
    </recommendedName>
</protein>
<evidence type="ECO:0000256" key="3">
    <source>
        <dbReference type="ARBA" id="ARBA00022963"/>
    </source>
</evidence>
<dbReference type="InParanoid" id="A0A132BC65"/>
<dbReference type="PANTHER" id="PTHR10272:SF14">
    <property type="entry name" value="PAF ACETYLHYDROLASE FAMILY PROTEIN"/>
    <property type="match status" value="1"/>
</dbReference>
<dbReference type="EMBL" id="KQ947430">
    <property type="protein sequence ID" value="KUJ10020.1"/>
    <property type="molecule type" value="Genomic_DNA"/>
</dbReference>
<dbReference type="Gene3D" id="3.40.50.1820">
    <property type="entry name" value="alpha/beta hydrolase"/>
    <property type="match status" value="1"/>
</dbReference>
<dbReference type="KEGG" id="psco:LY89DRAFT_567810"/>
<feature type="non-terminal residue" evidence="5">
    <location>
        <position position="344"/>
    </location>
</feature>
<dbReference type="GeneID" id="28818284"/>
<evidence type="ECO:0000313" key="6">
    <source>
        <dbReference type="Proteomes" id="UP000070700"/>
    </source>
</evidence>
<dbReference type="STRING" id="149040.A0A132BC65"/>
<evidence type="ECO:0000256" key="4">
    <source>
        <dbReference type="ARBA" id="ARBA00023098"/>
    </source>
</evidence>
<dbReference type="EC" id="3.1.1.47" evidence="1"/>
<keyword evidence="4" id="KW-0443">Lipid metabolism</keyword>
<dbReference type="Pfam" id="PF03403">
    <property type="entry name" value="PAF-AH_p_II"/>
    <property type="match status" value="1"/>
</dbReference>
<dbReference type="RefSeq" id="XP_018064375.1">
    <property type="nucleotide sequence ID" value="XM_018208558.1"/>
</dbReference>
<evidence type="ECO:0000256" key="2">
    <source>
        <dbReference type="ARBA" id="ARBA00022801"/>
    </source>
</evidence>
<dbReference type="SUPFAM" id="SSF53474">
    <property type="entry name" value="alpha/beta-Hydrolases"/>
    <property type="match status" value="1"/>
</dbReference>
<dbReference type="GO" id="GO:0003847">
    <property type="term" value="F:1-alkyl-2-acetylglycerophosphocholine esterase activity"/>
    <property type="evidence" value="ECO:0007669"/>
    <property type="project" value="UniProtKB-EC"/>
</dbReference>
<dbReference type="InterPro" id="IPR029058">
    <property type="entry name" value="AB_hydrolase_fold"/>
</dbReference>
<reference evidence="5 6" key="1">
    <citation type="submission" date="2015-10" db="EMBL/GenBank/DDBJ databases">
        <title>Full genome of DAOMC 229536 Phialocephala scopiformis, a fungal endophyte of spruce producing the potent anti-insectan compound rugulosin.</title>
        <authorList>
            <consortium name="DOE Joint Genome Institute"/>
            <person name="Walker A.K."/>
            <person name="Frasz S.L."/>
            <person name="Seifert K.A."/>
            <person name="Miller J.D."/>
            <person name="Mondo S.J."/>
            <person name="Labutti K."/>
            <person name="Lipzen A."/>
            <person name="Dockter R."/>
            <person name="Kennedy M."/>
            <person name="Grigoriev I.V."/>
            <person name="Spatafora J.W."/>
        </authorList>
    </citation>
    <scope>NUCLEOTIDE SEQUENCE [LARGE SCALE GENOMIC DNA]</scope>
    <source>
        <strain evidence="5 6">CBS 120377</strain>
    </source>
</reference>
<dbReference type="GO" id="GO:0016042">
    <property type="term" value="P:lipid catabolic process"/>
    <property type="evidence" value="ECO:0007669"/>
    <property type="project" value="UniProtKB-KW"/>
</dbReference>
<feature type="non-terminal residue" evidence="5">
    <location>
        <position position="1"/>
    </location>
</feature>
<name>A0A132BC65_MOLSC</name>
<organism evidence="5 6">
    <name type="scientific">Mollisia scopiformis</name>
    <name type="common">Conifer needle endophyte fungus</name>
    <name type="synonym">Phialocephala scopiformis</name>
    <dbReference type="NCBI Taxonomy" id="149040"/>
    <lineage>
        <taxon>Eukaryota</taxon>
        <taxon>Fungi</taxon>
        <taxon>Dikarya</taxon>
        <taxon>Ascomycota</taxon>
        <taxon>Pezizomycotina</taxon>
        <taxon>Leotiomycetes</taxon>
        <taxon>Helotiales</taxon>
        <taxon>Mollisiaceae</taxon>
        <taxon>Mollisia</taxon>
    </lineage>
</organism>
<dbReference type="Proteomes" id="UP000070700">
    <property type="component" value="Unassembled WGS sequence"/>
</dbReference>
<sequence length="344" mass="37612">VPPTTGSYDVGVRSYAIPFIDQHNPSWPGNISTSYLATIYYPTIQTSNKTVTLYVDPEAAAPLDALYNQTSGTVGNLTTNIKPNAAIAEPPQGSLFPSLIFQPGFEGLSAMYSITMTELASRGYAVAALDFPYETTFVRYPNGTGVSGIYGGIFSFDIIPPIYETRIRAGIHFVEYWSTLVEQLHAPFQVAPLGVFGQSLGGAAALGVADAIPDRKVVASALNLDGGLYGNPASNSSLADLKRPVLQMGTVNHTGSYDPTWDTFPVAQTGWWRTLWVARADHLDFSDVTFWREFLVNRQTSNTAIQGRRMVNVTREFVTAFFNYTLLNQEEKVLSKPGADWPEV</sequence>
<evidence type="ECO:0000313" key="5">
    <source>
        <dbReference type="EMBL" id="KUJ10020.1"/>
    </source>
</evidence>
<dbReference type="OrthoDB" id="3582186at2759"/>
<keyword evidence="3" id="KW-0442">Lipid degradation</keyword>
<dbReference type="AlphaFoldDB" id="A0A132BC65"/>
<gene>
    <name evidence="5" type="ORF">LY89DRAFT_567810</name>
</gene>
<dbReference type="PANTHER" id="PTHR10272">
    <property type="entry name" value="PLATELET-ACTIVATING FACTOR ACETYLHYDROLASE"/>
    <property type="match status" value="1"/>
</dbReference>
<keyword evidence="2 5" id="KW-0378">Hydrolase</keyword>